<dbReference type="EMBL" id="CAESGF010000010">
    <property type="protein sequence ID" value="CAB4364113.1"/>
    <property type="molecule type" value="Genomic_DNA"/>
</dbReference>
<sequence>MLITDHELTRFTDDVPDADAIEAGAWDTPRYGRGDRLGSYHEVGPDTAQRALSLLDLSRPVRSFSLGETLYVGYPGWGERAYSQQLVVNGYQPSPDFEGVVLAAEASGRNRASTLEEVVSLSFNLGSKVNGLAHVGVGRVYYGGRRIEDLLATGGVTDLDTTEWGAPLVTRGYVIDVLSYLLESAPAGSPALAAAADGRAVLAGDHRITLEELLGAIERQSLPSFEPGDAIFLRTGWRRLLRTEPKRYLRGSPGVWLRETRWLASFRPAMVGTDSWCWGSTSSSVTQGNLAACHQELLVHEGVRIAESMALDELSAAGVDRFVLIHNPIRAEGAVSTNAAPTALANVEPGA</sequence>
<dbReference type="EMBL" id="CAFBIY010000069">
    <property type="protein sequence ID" value="CAB4851053.1"/>
    <property type="molecule type" value="Genomic_DNA"/>
</dbReference>
<reference evidence="5" key="1">
    <citation type="submission" date="2020-05" db="EMBL/GenBank/DDBJ databases">
        <authorList>
            <person name="Chiriac C."/>
            <person name="Salcher M."/>
            <person name="Ghai R."/>
            <person name="Kavagutti S V."/>
        </authorList>
    </citation>
    <scope>NUCLEOTIDE SEQUENCE</scope>
</reference>
<evidence type="ECO:0000313" key="6">
    <source>
        <dbReference type="EMBL" id="CAB4970539.1"/>
    </source>
</evidence>
<name>A0A6J7J9I4_9ZZZZ</name>
<dbReference type="PANTHER" id="PTHR34861:SF10">
    <property type="entry name" value="CYCLASE"/>
    <property type="match status" value="1"/>
</dbReference>
<dbReference type="EMBL" id="CAFBOL010000001">
    <property type="protein sequence ID" value="CAB4970539.1"/>
    <property type="molecule type" value="Genomic_DNA"/>
</dbReference>
<dbReference type="SUPFAM" id="SSF102198">
    <property type="entry name" value="Putative cyclase"/>
    <property type="match status" value="1"/>
</dbReference>
<dbReference type="InterPro" id="IPR007325">
    <property type="entry name" value="KFase/CYL"/>
</dbReference>
<dbReference type="EMBL" id="CAFBMT010000011">
    <property type="protein sequence ID" value="CAB4939234.1"/>
    <property type="molecule type" value="Genomic_DNA"/>
</dbReference>
<accession>A0A6J7J9I4</accession>
<dbReference type="Gene3D" id="3.50.30.50">
    <property type="entry name" value="Putative cyclase"/>
    <property type="match status" value="1"/>
</dbReference>
<dbReference type="GO" id="GO:0004061">
    <property type="term" value="F:arylformamidase activity"/>
    <property type="evidence" value="ECO:0007669"/>
    <property type="project" value="InterPro"/>
</dbReference>
<dbReference type="InterPro" id="IPR037175">
    <property type="entry name" value="KFase_sf"/>
</dbReference>
<evidence type="ECO:0000313" key="1">
    <source>
        <dbReference type="EMBL" id="CAB4364113.1"/>
    </source>
</evidence>
<dbReference type="GO" id="GO:0019441">
    <property type="term" value="P:L-tryptophan catabolic process to kynurenine"/>
    <property type="evidence" value="ECO:0007669"/>
    <property type="project" value="InterPro"/>
</dbReference>
<organism evidence="5">
    <name type="scientific">freshwater metagenome</name>
    <dbReference type="NCBI Taxonomy" id="449393"/>
    <lineage>
        <taxon>unclassified sequences</taxon>
        <taxon>metagenomes</taxon>
        <taxon>ecological metagenomes</taxon>
    </lineage>
</organism>
<proteinExistence type="predicted"/>
<dbReference type="EMBL" id="CAEZYF010000010">
    <property type="protein sequence ID" value="CAB4726273.1"/>
    <property type="molecule type" value="Genomic_DNA"/>
</dbReference>
<gene>
    <name evidence="2" type="ORF">UFOPK2656_01792</name>
    <name evidence="3" type="ORF">UFOPK3099_00177</name>
    <name evidence="4" type="ORF">UFOPK3267_01383</name>
    <name evidence="5" type="ORF">UFOPK3651_02033</name>
    <name evidence="6" type="ORF">UFOPK3931_00071</name>
    <name evidence="1" type="ORF">UFOPK4189_01880</name>
</gene>
<dbReference type="PANTHER" id="PTHR34861">
    <property type="match status" value="1"/>
</dbReference>
<dbReference type="EMBL" id="CAFAAV010000007">
    <property type="protein sequence ID" value="CAB4802046.1"/>
    <property type="molecule type" value="Genomic_DNA"/>
</dbReference>
<evidence type="ECO:0000313" key="2">
    <source>
        <dbReference type="EMBL" id="CAB4726273.1"/>
    </source>
</evidence>
<protein>
    <submittedName>
        <fullName evidence="5">Unannotated protein</fullName>
    </submittedName>
</protein>
<evidence type="ECO:0000313" key="5">
    <source>
        <dbReference type="EMBL" id="CAB4939234.1"/>
    </source>
</evidence>
<evidence type="ECO:0000313" key="4">
    <source>
        <dbReference type="EMBL" id="CAB4851053.1"/>
    </source>
</evidence>
<dbReference type="AlphaFoldDB" id="A0A6J7J9I4"/>
<evidence type="ECO:0000313" key="3">
    <source>
        <dbReference type="EMBL" id="CAB4802046.1"/>
    </source>
</evidence>
<dbReference type="Pfam" id="PF04199">
    <property type="entry name" value="Cyclase"/>
    <property type="match status" value="1"/>
</dbReference>